<proteinExistence type="predicted"/>
<dbReference type="AlphaFoldDB" id="A0A224Y5S2"/>
<protein>
    <submittedName>
        <fullName evidence="1">Uncharacterized protein</fullName>
    </submittedName>
</protein>
<dbReference type="EMBL" id="GFPF01001760">
    <property type="protein sequence ID" value="MAA12906.1"/>
    <property type="molecule type" value="Transcribed_RNA"/>
</dbReference>
<organism evidence="1">
    <name type="scientific">Rhipicephalus zambeziensis</name>
    <dbReference type="NCBI Taxonomy" id="60191"/>
    <lineage>
        <taxon>Eukaryota</taxon>
        <taxon>Metazoa</taxon>
        <taxon>Ecdysozoa</taxon>
        <taxon>Arthropoda</taxon>
        <taxon>Chelicerata</taxon>
        <taxon>Arachnida</taxon>
        <taxon>Acari</taxon>
        <taxon>Parasitiformes</taxon>
        <taxon>Ixodida</taxon>
        <taxon>Ixodoidea</taxon>
        <taxon>Ixodidae</taxon>
        <taxon>Rhipicephalinae</taxon>
        <taxon>Rhipicephalus</taxon>
        <taxon>Rhipicephalus</taxon>
    </lineage>
</organism>
<evidence type="ECO:0000313" key="1">
    <source>
        <dbReference type="EMBL" id="MAA12906.1"/>
    </source>
</evidence>
<name>A0A224Y5S2_9ACAR</name>
<accession>A0A224Y5S2</accession>
<reference evidence="1" key="1">
    <citation type="journal article" date="2017" name="Parasit. Vectors">
        <title>Sialotranscriptomics of Rhipicephalus zambeziensis reveals intricate expression profiles of secretory proteins and suggests tight temporal transcriptional regulation during blood-feeding.</title>
        <authorList>
            <person name="de Castro M.H."/>
            <person name="de Klerk D."/>
            <person name="Pienaar R."/>
            <person name="Rees D.J.G."/>
            <person name="Mans B.J."/>
        </authorList>
    </citation>
    <scope>NUCLEOTIDE SEQUENCE</scope>
    <source>
        <tissue evidence="1">Salivary glands</tissue>
    </source>
</reference>
<sequence>MQGCPAVNRCRRWCRLLLPDRRYCCKSPHLLIQDQCQECCLTRTAAAEHRGCEAPCKLRRSLTCRVGHSSALYLCAHRKRAVRTPTHCSTTHHSDQWVRLNRAGGDPAGCTPGLGTSSQGCRGYAPSPAQDSVLISTI</sequence>